<evidence type="ECO:0000313" key="4">
    <source>
        <dbReference type="Proteomes" id="UP000813462"/>
    </source>
</evidence>
<sequence>MNLFSSFKYILHVLLYLSLFHHSSFCQQEYISNETFFNCDDNAATSKGYLCGIGHINSCMSFVSFRSRTPYDTAITIGHLFGSEASEIASLNHMSSLTDKIPMEKLILVPVSCTCSGNIFQHFTPFTVKSSETYFGTANKTYQGLTTCQALIDQNYYDPDDIPVGSELMVPVRCACPTEKQTANGVSSLLTYTIYKDDVKGVTSIGEKFGVNQQSILEANMLSQNSTIYLFTPILVPLKGESCSIYPELFFCKCPNSYLPDGNCRANDKSFPVKLVASLVELEVLCKSQRCLQIEHEPELLKDKALNMHATFDTIEESMEQSISFSLVMESAKAHVKNLTLFNCSDNASTSKGYLCDIGHVKSCMSFVFFRSRTPYDTALTIGHLLGSEASEIASLNNISSSADKIPANKSILVPVSCTCSGNIYQHYAPYTVKKSDTYYRTATETYQGLTTCQAMISQNYYDPEEIPVGAELTVPVRCACPTENQTNSGVASLLTYTPDQDDVGVTSIGKRFGVDGQSILEANMLSPNSSIFASTPILVPLKRESCSVYPELFFCKCTKGYLADGNCRSSNKSFPTKLVMEPELRDKKVPDMYATFHTSEEPIEQSISSSLEMESVSF</sequence>
<dbReference type="InterPro" id="IPR018392">
    <property type="entry name" value="LysM"/>
</dbReference>
<dbReference type="InterPro" id="IPR052611">
    <property type="entry name" value="Plant_RLK_LysM"/>
</dbReference>
<feature type="domain" description="LysM" evidence="2">
    <location>
        <begin position="190"/>
        <end position="236"/>
    </location>
</feature>
<dbReference type="Pfam" id="PF23472">
    <property type="entry name" value="LysM2_CERK1_LYK3_4_5"/>
    <property type="match status" value="2"/>
</dbReference>
<keyword evidence="1" id="KW-0732">Signal</keyword>
<reference evidence="3" key="1">
    <citation type="journal article" date="2021" name="Front. Plant Sci.">
        <title>Chromosome-Scale Genome Assembly for Chinese Sour Jujube and Insights Into Its Genome Evolution and Domestication Signature.</title>
        <authorList>
            <person name="Shen L.-Y."/>
            <person name="Luo H."/>
            <person name="Wang X.-L."/>
            <person name="Wang X.-M."/>
            <person name="Qiu X.-J."/>
            <person name="Liu H."/>
            <person name="Zhou S.-S."/>
            <person name="Jia K.-H."/>
            <person name="Nie S."/>
            <person name="Bao Y.-T."/>
            <person name="Zhang R.-G."/>
            <person name="Yun Q.-Z."/>
            <person name="Chai Y.-H."/>
            <person name="Lu J.-Y."/>
            <person name="Li Y."/>
            <person name="Zhao S.-W."/>
            <person name="Mao J.-F."/>
            <person name="Jia S.-G."/>
            <person name="Mao Y.-M."/>
        </authorList>
    </citation>
    <scope>NUCLEOTIDE SEQUENCE</scope>
    <source>
        <strain evidence="3">AT0</strain>
        <tissue evidence="3">Leaf</tissue>
    </source>
</reference>
<accession>A0A978U8I8</accession>
<dbReference type="InterPro" id="IPR056561">
    <property type="entry name" value="NFP_LYK_LysM1"/>
</dbReference>
<dbReference type="EMBL" id="JAEACU010000363">
    <property type="protein sequence ID" value="KAH7510772.1"/>
    <property type="molecule type" value="Genomic_DNA"/>
</dbReference>
<evidence type="ECO:0000256" key="1">
    <source>
        <dbReference type="SAM" id="SignalP"/>
    </source>
</evidence>
<name>A0A978U8I8_ZIZJJ</name>
<dbReference type="SMART" id="SM00257">
    <property type="entry name" value="LysM"/>
    <property type="match status" value="4"/>
</dbReference>
<dbReference type="PANTHER" id="PTHR45927">
    <property type="entry name" value="LYSM-DOMAIN RECEPTOR-LIKE KINASE-RELATED"/>
    <property type="match status" value="1"/>
</dbReference>
<organism evidence="3 4">
    <name type="scientific">Ziziphus jujuba var. spinosa</name>
    <dbReference type="NCBI Taxonomy" id="714518"/>
    <lineage>
        <taxon>Eukaryota</taxon>
        <taxon>Viridiplantae</taxon>
        <taxon>Streptophyta</taxon>
        <taxon>Embryophyta</taxon>
        <taxon>Tracheophyta</taxon>
        <taxon>Spermatophyta</taxon>
        <taxon>Magnoliopsida</taxon>
        <taxon>eudicotyledons</taxon>
        <taxon>Gunneridae</taxon>
        <taxon>Pentapetalae</taxon>
        <taxon>rosids</taxon>
        <taxon>fabids</taxon>
        <taxon>Rosales</taxon>
        <taxon>Rhamnaceae</taxon>
        <taxon>Paliureae</taxon>
        <taxon>Ziziphus</taxon>
    </lineage>
</organism>
<dbReference type="Pfam" id="PF23473">
    <property type="entry name" value="LysM3_LYK4_5"/>
    <property type="match status" value="2"/>
</dbReference>
<evidence type="ECO:0000313" key="3">
    <source>
        <dbReference type="EMBL" id="KAH7510772.1"/>
    </source>
</evidence>
<feature type="domain" description="LysM" evidence="2">
    <location>
        <begin position="495"/>
        <end position="540"/>
    </location>
</feature>
<gene>
    <name evidence="3" type="ORF">FEM48_ZijujUnG0090100</name>
</gene>
<dbReference type="Proteomes" id="UP000813462">
    <property type="component" value="Unassembled WGS sequence"/>
</dbReference>
<dbReference type="InterPro" id="IPR056562">
    <property type="entry name" value="LysM2_CERK1_LYK3_4_5"/>
</dbReference>
<evidence type="ECO:0000259" key="2">
    <source>
        <dbReference type="PROSITE" id="PS51782"/>
    </source>
</evidence>
<comment type="caution">
    <text evidence="3">The sequence shown here is derived from an EMBL/GenBank/DDBJ whole genome shotgun (WGS) entry which is preliminary data.</text>
</comment>
<protein>
    <recommendedName>
        <fullName evidence="2">LysM domain-containing protein</fullName>
    </recommendedName>
</protein>
<feature type="signal peptide" evidence="1">
    <location>
        <begin position="1"/>
        <end position="26"/>
    </location>
</feature>
<dbReference type="Pfam" id="PF23446">
    <property type="entry name" value="LysM1_NFP_LYK"/>
    <property type="match status" value="2"/>
</dbReference>
<feature type="chain" id="PRO_5038076939" description="LysM domain-containing protein" evidence="1">
    <location>
        <begin position="27"/>
        <end position="619"/>
    </location>
</feature>
<dbReference type="PROSITE" id="PS51782">
    <property type="entry name" value="LYSM"/>
    <property type="match status" value="2"/>
</dbReference>
<dbReference type="PANTHER" id="PTHR45927:SF6">
    <property type="entry name" value="PROTEIN LYK5"/>
    <property type="match status" value="1"/>
</dbReference>
<dbReference type="AlphaFoldDB" id="A0A978U8I8"/>
<proteinExistence type="predicted"/>
<dbReference type="InterPro" id="IPR056563">
    <property type="entry name" value="LysM3_LYK4_5"/>
</dbReference>